<comment type="similarity">
    <text evidence="2">Belongs to the UPF0053 family.</text>
</comment>
<accession>A0A918LJ76</accession>
<feature type="domain" description="CBS" evidence="12">
    <location>
        <begin position="247"/>
        <end position="306"/>
    </location>
</feature>
<evidence type="ECO:0000313" key="15">
    <source>
        <dbReference type="Proteomes" id="UP000660680"/>
    </source>
</evidence>
<name>A0A918LJ76_9PSEU</name>
<dbReference type="InterPro" id="IPR005170">
    <property type="entry name" value="Transptr-assoc_dom"/>
</dbReference>
<evidence type="ECO:0000259" key="13">
    <source>
        <dbReference type="PROSITE" id="PS51846"/>
    </source>
</evidence>
<proteinExistence type="inferred from homology"/>
<dbReference type="Pfam" id="PF01595">
    <property type="entry name" value="CNNM"/>
    <property type="match status" value="1"/>
</dbReference>
<dbReference type="SMART" id="SM00116">
    <property type="entry name" value="CBS"/>
    <property type="match status" value="2"/>
</dbReference>
<evidence type="ECO:0000256" key="2">
    <source>
        <dbReference type="ARBA" id="ARBA00006337"/>
    </source>
</evidence>
<dbReference type="InterPro" id="IPR051676">
    <property type="entry name" value="UPF0053_domain"/>
</dbReference>
<dbReference type="SUPFAM" id="SSF56176">
    <property type="entry name" value="FAD-binding/transporter-associated domain-like"/>
    <property type="match status" value="1"/>
</dbReference>
<dbReference type="GO" id="GO:0050660">
    <property type="term" value="F:flavin adenine dinucleotide binding"/>
    <property type="evidence" value="ECO:0007669"/>
    <property type="project" value="InterPro"/>
</dbReference>
<keyword evidence="3" id="KW-1003">Cell membrane</keyword>
<dbReference type="InterPro" id="IPR002550">
    <property type="entry name" value="CNNM"/>
</dbReference>
<protein>
    <submittedName>
        <fullName evidence="14">Membrane protein</fullName>
    </submittedName>
</protein>
<comment type="subcellular location">
    <subcellularLocation>
        <location evidence="1">Cell membrane</location>
        <topology evidence="1">Multi-pass membrane protein</topology>
    </subcellularLocation>
</comment>
<evidence type="ECO:0000256" key="9">
    <source>
        <dbReference type="PROSITE-ProRule" id="PRU00703"/>
    </source>
</evidence>
<feature type="transmembrane region" description="Helical" evidence="11">
    <location>
        <begin position="124"/>
        <end position="145"/>
    </location>
</feature>
<dbReference type="Gene3D" id="3.30.465.10">
    <property type="match status" value="1"/>
</dbReference>
<evidence type="ECO:0000256" key="5">
    <source>
        <dbReference type="ARBA" id="ARBA00022737"/>
    </source>
</evidence>
<keyword evidence="8 10" id="KW-0472">Membrane</keyword>
<dbReference type="CDD" id="cd04590">
    <property type="entry name" value="CBS_pair_CorC_HlyC_assoc"/>
    <property type="match status" value="1"/>
</dbReference>
<reference evidence="14" key="1">
    <citation type="journal article" date="2014" name="Int. J. Syst. Evol. Microbiol.">
        <title>Complete genome sequence of Corynebacterium casei LMG S-19264T (=DSM 44701T), isolated from a smear-ripened cheese.</title>
        <authorList>
            <consortium name="US DOE Joint Genome Institute (JGI-PGF)"/>
            <person name="Walter F."/>
            <person name="Albersmeier A."/>
            <person name="Kalinowski J."/>
            <person name="Ruckert C."/>
        </authorList>
    </citation>
    <scope>NUCLEOTIDE SEQUENCE</scope>
    <source>
        <strain evidence="14">JCM 3276</strain>
    </source>
</reference>
<dbReference type="SMART" id="SM01091">
    <property type="entry name" value="CorC_HlyC"/>
    <property type="match status" value="1"/>
</dbReference>
<evidence type="ECO:0000313" key="14">
    <source>
        <dbReference type="EMBL" id="GGS55777.1"/>
    </source>
</evidence>
<feature type="domain" description="CBS" evidence="12">
    <location>
        <begin position="311"/>
        <end position="367"/>
    </location>
</feature>
<evidence type="ECO:0000256" key="1">
    <source>
        <dbReference type="ARBA" id="ARBA00004651"/>
    </source>
</evidence>
<keyword evidence="4 10" id="KW-0812">Transmembrane</keyword>
<dbReference type="PROSITE" id="PS51846">
    <property type="entry name" value="CNNM"/>
    <property type="match status" value="1"/>
</dbReference>
<sequence>MLAWIHEFGRLQYRAGSHPAPRGGPAVLILLGLATIVLLTAATGYFVAQEFAYVAVDRNRLRGAAQAGDKVAERAYRVTERLSFMLSGAQFGITVTALLVGYVSEPLLGRGVAEAFGATGLPGGVTTALSVVIALLFSTGVQMVLGELAPKNLAIAKAEALARALARSTLIYLAVFGPLIRLFDAASNRLLRAVGIEPIEELPSGATAEDLRGIIDESRSGGALDEGTSRLLEGGLDFRVLVAGQVMTPRVDVHTLRANEPAARVVELLDTGRSRFPVVGADVDDVVGVVGLAELLTVPPADRAAVTVGEIAAAPLYLPDSLPLPEVLERLRAEHRQLAVVDEFGGFAGVVSFEDVAEEVVGEILDEDDAVEAAAVANPDGSWSLPARWRVDEIAEATSIELPSGPDYDTVGGLVLERLGRTARPGDRVEVPAALPETDPDEPAPRRVAVIEVVDVRRHVPAQVMITVRDSEVPA</sequence>
<dbReference type="Pfam" id="PF00571">
    <property type="entry name" value="CBS"/>
    <property type="match status" value="2"/>
</dbReference>
<dbReference type="SUPFAM" id="SSF54631">
    <property type="entry name" value="CBS-domain pair"/>
    <property type="match status" value="1"/>
</dbReference>
<dbReference type="InterPro" id="IPR016169">
    <property type="entry name" value="FAD-bd_PCMH_sub2"/>
</dbReference>
<keyword evidence="6 10" id="KW-1133">Transmembrane helix</keyword>
<dbReference type="InterPro" id="IPR036318">
    <property type="entry name" value="FAD-bd_PCMH-like_sf"/>
</dbReference>
<dbReference type="AlphaFoldDB" id="A0A918LJ76"/>
<dbReference type="Gene3D" id="3.10.580.10">
    <property type="entry name" value="CBS-domain"/>
    <property type="match status" value="1"/>
</dbReference>
<feature type="domain" description="CNNM transmembrane" evidence="13">
    <location>
        <begin position="25"/>
        <end position="228"/>
    </location>
</feature>
<dbReference type="Proteomes" id="UP000660680">
    <property type="component" value="Unassembled WGS sequence"/>
</dbReference>
<dbReference type="InterPro" id="IPR046342">
    <property type="entry name" value="CBS_dom_sf"/>
</dbReference>
<keyword evidence="5" id="KW-0677">Repeat</keyword>
<evidence type="ECO:0000256" key="8">
    <source>
        <dbReference type="ARBA" id="ARBA00023136"/>
    </source>
</evidence>
<evidence type="ECO:0000256" key="3">
    <source>
        <dbReference type="ARBA" id="ARBA00022475"/>
    </source>
</evidence>
<dbReference type="EMBL" id="BMRB01000008">
    <property type="protein sequence ID" value="GGS55777.1"/>
    <property type="molecule type" value="Genomic_DNA"/>
</dbReference>
<dbReference type="InterPro" id="IPR044751">
    <property type="entry name" value="Ion_transp-like_CBS"/>
</dbReference>
<dbReference type="PANTHER" id="PTHR43099:SF6">
    <property type="entry name" value="UPF0053 PROTEIN RV1842C"/>
    <property type="match status" value="1"/>
</dbReference>
<dbReference type="InterPro" id="IPR000644">
    <property type="entry name" value="CBS_dom"/>
</dbReference>
<feature type="transmembrane region" description="Helical" evidence="11">
    <location>
        <begin position="165"/>
        <end position="183"/>
    </location>
</feature>
<keyword evidence="15" id="KW-1185">Reference proteome</keyword>
<evidence type="ECO:0000256" key="6">
    <source>
        <dbReference type="ARBA" id="ARBA00022989"/>
    </source>
</evidence>
<evidence type="ECO:0000256" key="10">
    <source>
        <dbReference type="PROSITE-ProRule" id="PRU01193"/>
    </source>
</evidence>
<gene>
    <name evidence="14" type="ORF">GCM10010171_58380</name>
</gene>
<feature type="transmembrane region" description="Helical" evidence="11">
    <location>
        <begin position="26"/>
        <end position="48"/>
    </location>
</feature>
<organism evidence="14 15">
    <name type="scientific">Actinokineospora fastidiosa</name>
    <dbReference type="NCBI Taxonomy" id="1816"/>
    <lineage>
        <taxon>Bacteria</taxon>
        <taxon>Bacillati</taxon>
        <taxon>Actinomycetota</taxon>
        <taxon>Actinomycetes</taxon>
        <taxon>Pseudonocardiales</taxon>
        <taxon>Pseudonocardiaceae</taxon>
        <taxon>Actinokineospora</taxon>
    </lineage>
</organism>
<dbReference type="PROSITE" id="PS51371">
    <property type="entry name" value="CBS"/>
    <property type="match status" value="2"/>
</dbReference>
<comment type="caution">
    <text evidence="14">The sequence shown here is derived from an EMBL/GenBank/DDBJ whole genome shotgun (WGS) entry which is preliminary data.</text>
</comment>
<dbReference type="GO" id="GO:0005886">
    <property type="term" value="C:plasma membrane"/>
    <property type="evidence" value="ECO:0007669"/>
    <property type="project" value="UniProtKB-SubCell"/>
</dbReference>
<reference evidence="14" key="2">
    <citation type="submission" date="2020-09" db="EMBL/GenBank/DDBJ databases">
        <authorList>
            <person name="Sun Q."/>
            <person name="Ohkuma M."/>
        </authorList>
    </citation>
    <scope>NUCLEOTIDE SEQUENCE</scope>
    <source>
        <strain evidence="14">JCM 3276</strain>
    </source>
</reference>
<keyword evidence="7 9" id="KW-0129">CBS domain</keyword>
<evidence type="ECO:0000259" key="12">
    <source>
        <dbReference type="PROSITE" id="PS51371"/>
    </source>
</evidence>
<dbReference type="PANTHER" id="PTHR43099">
    <property type="entry name" value="UPF0053 PROTEIN YRKA"/>
    <property type="match status" value="1"/>
</dbReference>
<feature type="transmembrane region" description="Helical" evidence="11">
    <location>
        <begin position="84"/>
        <end position="104"/>
    </location>
</feature>
<evidence type="ECO:0000256" key="11">
    <source>
        <dbReference type="SAM" id="Phobius"/>
    </source>
</evidence>
<evidence type="ECO:0000256" key="7">
    <source>
        <dbReference type="ARBA" id="ARBA00023122"/>
    </source>
</evidence>
<dbReference type="Pfam" id="PF03471">
    <property type="entry name" value="CorC_HlyC"/>
    <property type="match status" value="1"/>
</dbReference>
<evidence type="ECO:0000256" key="4">
    <source>
        <dbReference type="ARBA" id="ARBA00022692"/>
    </source>
</evidence>